<feature type="region of interest" description="Disordered" evidence="1">
    <location>
        <begin position="25"/>
        <end position="126"/>
    </location>
</feature>
<dbReference type="Pfam" id="PF01456">
    <property type="entry name" value="Mucin"/>
    <property type="match status" value="1"/>
</dbReference>
<dbReference type="VEuPathDB" id="TriTrypDB:TCSYLVIO_003515"/>
<feature type="signal peptide" evidence="2">
    <location>
        <begin position="1"/>
        <end position="23"/>
    </location>
</feature>
<dbReference type="VEuPathDB" id="TriTrypDB:C4B63_69g49"/>
<protein>
    <submittedName>
        <fullName evidence="3">Putative mucin TcMUCII</fullName>
    </submittedName>
</protein>
<accession>A0A2V2X2N3</accession>
<feature type="region of interest" description="Disordered" evidence="1">
    <location>
        <begin position="140"/>
        <end position="282"/>
    </location>
</feature>
<dbReference type="InterPro" id="IPR000458">
    <property type="entry name" value="Tryp_mucin"/>
</dbReference>
<feature type="compositionally biased region" description="Polar residues" evidence="1">
    <location>
        <begin position="219"/>
        <end position="237"/>
    </location>
</feature>
<dbReference type="VEuPathDB" id="TriTrypDB:C3747_34g186"/>
<dbReference type="VEuPathDB" id="TriTrypDB:TcBrA4_0167470"/>
<name>A0A2V2X2N3_TRYCR</name>
<dbReference type="AlphaFoldDB" id="A0A2V2X2N3"/>
<dbReference type="Proteomes" id="UP000246078">
    <property type="component" value="Unassembled WGS sequence"/>
</dbReference>
<gene>
    <name evidence="3" type="ORF">C3747_34g186</name>
</gene>
<feature type="compositionally biased region" description="Low complexity" evidence="1">
    <location>
        <begin position="238"/>
        <end position="266"/>
    </location>
</feature>
<dbReference type="VEuPathDB" id="TriTrypDB:ECC02_004459"/>
<sequence length="297" mass="28815">MMTCRLLRALLVLALCCCPSVCATKGSGDPGKGSVSTSHQSHGAGVPGPDGAGLLSGSSTGQTSRGNPASQASGPAAGKGHAPSGIPGPTVTVGSKGQGAGTPVSLGNDAEQSHSTSGLQLAADPAKTLQEQVEITGAGGSELQSTSSKEHTGSGSQTSQGLSSGNGTAQNRGEKGAVGSNKPDGKEPNSGTTTDTVQETGTGSAPSASPDSTSPGHITEQQPSGSANPVQQIQKANAPTTTTTTTTTAPEASSTTTTEAPTTTTTRAPSLLRESDGSLSGSAWVCAPLLLAVSALA</sequence>
<dbReference type="VEuPathDB" id="TriTrypDB:TcCLB.508495.50"/>
<evidence type="ECO:0000256" key="1">
    <source>
        <dbReference type="SAM" id="MobiDB-lite"/>
    </source>
</evidence>
<dbReference type="VEuPathDB" id="TriTrypDB:BCY84_01979"/>
<comment type="caution">
    <text evidence="3">The sequence shown here is derived from an EMBL/GenBank/DDBJ whole genome shotgun (WGS) entry which is preliminary data.</text>
</comment>
<dbReference type="VEuPathDB" id="TriTrypDB:TcYC6_0153970"/>
<dbReference type="VEuPathDB" id="TriTrypDB:TcCLB.511081.30"/>
<dbReference type="VEuPathDB" id="TriTrypDB:TcCLB.507699.200"/>
<feature type="compositionally biased region" description="Low complexity" evidence="1">
    <location>
        <begin position="191"/>
        <end position="216"/>
    </location>
</feature>
<organism evidence="3 4">
    <name type="scientific">Trypanosoma cruzi</name>
    <dbReference type="NCBI Taxonomy" id="5693"/>
    <lineage>
        <taxon>Eukaryota</taxon>
        <taxon>Discoba</taxon>
        <taxon>Euglenozoa</taxon>
        <taxon>Kinetoplastea</taxon>
        <taxon>Metakinetoplastina</taxon>
        <taxon>Trypanosomatida</taxon>
        <taxon>Trypanosomatidae</taxon>
        <taxon>Trypanosoma</taxon>
        <taxon>Schizotrypanum</taxon>
    </lineage>
</organism>
<feature type="chain" id="PRO_5015898066" evidence="2">
    <location>
        <begin position="24"/>
        <end position="297"/>
    </location>
</feature>
<evidence type="ECO:0000313" key="3">
    <source>
        <dbReference type="EMBL" id="PWV14725.1"/>
    </source>
</evidence>
<feature type="compositionally biased region" description="Low complexity" evidence="1">
    <location>
        <begin position="52"/>
        <end position="64"/>
    </location>
</feature>
<dbReference type="EMBL" id="PRFC01000034">
    <property type="protein sequence ID" value="PWV14725.1"/>
    <property type="molecule type" value="Genomic_DNA"/>
</dbReference>
<feature type="compositionally biased region" description="Low complexity" evidence="1">
    <location>
        <begin position="153"/>
        <end position="168"/>
    </location>
</feature>
<evidence type="ECO:0000313" key="4">
    <source>
        <dbReference type="Proteomes" id="UP000246078"/>
    </source>
</evidence>
<proteinExistence type="predicted"/>
<dbReference type="VEuPathDB" id="TriTrypDB:TcCL_Unassigned01485"/>
<keyword evidence="2" id="KW-0732">Signal</keyword>
<reference evidence="3 4" key="1">
    <citation type="journal article" date="2018" name="Microb. Genom.">
        <title>Expanding an expanded genome: long-read sequencing of Trypanosoma cruzi.</title>
        <authorList>
            <person name="Berna L."/>
            <person name="Rodriguez M."/>
            <person name="Chiribao M.L."/>
            <person name="Parodi-Talice A."/>
            <person name="Pita S."/>
            <person name="Rijo G."/>
            <person name="Alvarez-Valin F."/>
            <person name="Robello C."/>
        </authorList>
    </citation>
    <scope>NUCLEOTIDE SEQUENCE [LARGE SCALE GENOMIC DNA]</scope>
    <source>
        <strain evidence="3 4">TCC</strain>
    </source>
</reference>
<evidence type="ECO:0000256" key="2">
    <source>
        <dbReference type="SAM" id="SignalP"/>
    </source>
</evidence>